<comment type="caution">
    <text evidence="2">The sequence shown here is derived from an EMBL/GenBank/DDBJ whole genome shotgun (WGS) entry which is preliminary data.</text>
</comment>
<dbReference type="InterPro" id="IPR023393">
    <property type="entry name" value="START-like_dom_sf"/>
</dbReference>
<evidence type="ECO:0000313" key="2">
    <source>
        <dbReference type="EMBL" id="GAA2030795.1"/>
    </source>
</evidence>
<evidence type="ECO:0000256" key="1">
    <source>
        <dbReference type="SAM" id="MobiDB-lite"/>
    </source>
</evidence>
<evidence type="ECO:0008006" key="4">
    <source>
        <dbReference type="Google" id="ProtNLM"/>
    </source>
</evidence>
<reference evidence="3" key="1">
    <citation type="journal article" date="2019" name="Int. J. Syst. Evol. Microbiol.">
        <title>The Global Catalogue of Microorganisms (GCM) 10K type strain sequencing project: providing services to taxonomists for standard genome sequencing and annotation.</title>
        <authorList>
            <consortium name="The Broad Institute Genomics Platform"/>
            <consortium name="The Broad Institute Genome Sequencing Center for Infectious Disease"/>
            <person name="Wu L."/>
            <person name="Ma J."/>
        </authorList>
    </citation>
    <scope>NUCLEOTIDE SEQUENCE [LARGE SCALE GENOMIC DNA]</scope>
    <source>
        <strain evidence="3">JCM 14283</strain>
    </source>
</reference>
<accession>A0ABN2UE51</accession>
<gene>
    <name evidence="2" type="ORF">GCM10009740_20640</name>
</gene>
<feature type="region of interest" description="Disordered" evidence="1">
    <location>
        <begin position="87"/>
        <end position="107"/>
    </location>
</feature>
<organism evidence="2 3">
    <name type="scientific">Terrabacter terrae</name>
    <dbReference type="NCBI Taxonomy" id="318434"/>
    <lineage>
        <taxon>Bacteria</taxon>
        <taxon>Bacillati</taxon>
        <taxon>Actinomycetota</taxon>
        <taxon>Actinomycetes</taxon>
        <taxon>Micrococcales</taxon>
        <taxon>Intrasporangiaceae</taxon>
        <taxon>Terrabacter</taxon>
    </lineage>
</organism>
<dbReference type="EMBL" id="BAAANB010000021">
    <property type="protein sequence ID" value="GAA2030795.1"/>
    <property type="molecule type" value="Genomic_DNA"/>
</dbReference>
<name>A0ABN2UE51_9MICO</name>
<proteinExistence type="predicted"/>
<dbReference type="Proteomes" id="UP001501285">
    <property type="component" value="Unassembled WGS sequence"/>
</dbReference>
<protein>
    <recommendedName>
        <fullName evidence="4">SRPBCC domain-containing protein</fullName>
    </recommendedName>
</protein>
<dbReference type="Gene3D" id="3.30.530.20">
    <property type="match status" value="1"/>
</dbReference>
<keyword evidence="3" id="KW-1185">Reference proteome</keyword>
<sequence length="107" mass="11765">MKRIQTRVDLPAIPSVVWEQLTDTASSRSWDPFITSASGILAVGQRLRVRIAPHSGRHEDVLMRIARRIARRGQAAAALHRCVSLNTGREAVRPAPGHNPEPQVTSS</sequence>
<evidence type="ECO:0000313" key="3">
    <source>
        <dbReference type="Proteomes" id="UP001501285"/>
    </source>
</evidence>
<dbReference type="SUPFAM" id="SSF55961">
    <property type="entry name" value="Bet v1-like"/>
    <property type="match status" value="1"/>
</dbReference>